<protein>
    <submittedName>
        <fullName evidence="2">Hypothetical_protein</fullName>
    </submittedName>
</protein>
<dbReference type="EMBL" id="LS997632">
    <property type="protein sequence ID" value="SYZ69178.1"/>
    <property type="molecule type" value="Genomic_DNA"/>
</dbReference>
<evidence type="ECO:0000313" key="2">
    <source>
        <dbReference type="EMBL" id="SYZ69178.1"/>
    </source>
</evidence>
<sequence>MPSHPLHSRPTLSSSTPRMTFVHTGLSRSERLLPLESAEVLDSTDSFLLHVLHRHHGEGDVAGDEQWHNKRLREHISLYWDQQYAYRFYQRKLLSKVGSARGPVRFAGFPQVRCALKRTDLASIAARAAASAGDQCHGASASANGGTPVPFQIRAEAAAVASSSLSQSFEGTLPPPRSLAAWNWISLVSPYERLLCPSLLYSALLSPSVGCCTSLYYSTWQPSPVPEAASTLAVAGCARARWSMHTCQSLWSLHSFAAQASVPAQEVYVMCAGTIMYLDVVLTAGRVWSELEGLWGSSLVLELEKEEAEMQTGCPHDSKAEACRQLRSLKLLLSQPPQTYAAMLQQVRVLLEALTRTNTVSTSTNASAVPEEVVTALPRPLVPWLEAAMEKEVWTAATDTWTADGGSSSSGGGDASSVAIQILRHAAAEWLSRRGATVTAATPTGSRAVPLPPRDLCLSRGSSPDVSAWSKFRMFPGYSSARTGSSAPRLGARQQPITGVRSAGSATAAAFTFEPFMPHDTPRDQHPFSLPPLPQDPALIAFAVVWRRTLRRCVLEPDVLRQRLRQVILGYTGQRCEELLREAKPHRSQPRQSVKTFTLAGSREGASSTTVPAEHTGTIRKNGAAADSALDAASLSASLPLAAAMAPSFLLLLTCDPIATSFRVLGPRCGEWLTSSRGGGGWSGFRGELFRCVGPPPPPLMVSPLLSGARAAQVRRRLPLTLRTPPSAVASTPSAEQLTETFVDGALEVDGAGGVSSASSTPPALCVSPLLYSAEELADRLCRLGSALPRYATEMCGERLRPADADFVQEVLQRHCLSLFLACQRLGIQQWGVRSWMKGIALTLLDNSGAESRVITPARLVELGLQQARSTGGPSVFATVAALRMVMGGGFSEALTFVEHVQKTPERTVRRLPVRRLVSNIGGIGSGGTSLPAPALNCTVTAVEVLLLRRAEESALFRIFQSHPSATLLAGCGVQRLALPPTPTSSERRHGSGGGHLHSPGSSKLLLVRTCGVAVDWDLQECYERPRLSRLREPQRLVPHLFREGASSGSTKRLPLPPELGDAVERVSLQHIRGMLQYYLHALDTTAVPFATSVTASDAPLTRGVKRSRVDLAIKGVERPYEPLSNTATQFASGIADMESPTALSQANASGASVAHMPRTTLFPVDQAAVLYVLRHHPQYYRQVKGCGIKQVYVAAATLSPEESAAVMARASMVLEQTDTFTEVAATSSAPSLATAGPRRAVVIVERACGQSVEVDVEACYDKGREGRPLRPFMMLV</sequence>
<evidence type="ECO:0000313" key="3">
    <source>
        <dbReference type="Proteomes" id="UP000319462"/>
    </source>
</evidence>
<name>A0A3P3ZFZ9_LEIBR</name>
<organism evidence="2 3">
    <name type="scientific">Leishmania braziliensis MHOM/BR/75/M2904</name>
    <dbReference type="NCBI Taxonomy" id="420245"/>
    <lineage>
        <taxon>Eukaryota</taxon>
        <taxon>Discoba</taxon>
        <taxon>Euglenozoa</taxon>
        <taxon>Kinetoplastea</taxon>
        <taxon>Metakinetoplastina</taxon>
        <taxon>Trypanosomatida</taxon>
        <taxon>Trypanosomatidae</taxon>
        <taxon>Leishmaniinae</taxon>
        <taxon>Leishmania</taxon>
        <taxon>Leishmania braziliensis species complex</taxon>
    </lineage>
</organism>
<gene>
    <name evidence="2" type="ORF">LBRM2904_33.2480</name>
</gene>
<feature type="region of interest" description="Disordered" evidence="1">
    <location>
        <begin position="979"/>
        <end position="999"/>
    </location>
</feature>
<proteinExistence type="predicted"/>
<evidence type="ECO:0000256" key="1">
    <source>
        <dbReference type="SAM" id="MobiDB-lite"/>
    </source>
</evidence>
<reference evidence="2 3" key="1">
    <citation type="submission" date="2018-09" db="EMBL/GenBank/DDBJ databases">
        <authorList>
            <person name="Peiro R."/>
            <person name="Begona"/>
            <person name="Cbmso G."/>
            <person name="Lopez M."/>
            <person name="Gonzalez S."/>
        </authorList>
    </citation>
    <scope>NUCLEOTIDE SEQUENCE [LARGE SCALE GENOMIC DNA]</scope>
</reference>
<accession>A0A3P3ZFZ9</accession>
<dbReference type="AlphaFoldDB" id="A0A3P3ZFZ9"/>
<dbReference type="Proteomes" id="UP000319462">
    <property type="component" value="Chromosome 33"/>
</dbReference>